<dbReference type="PRINTS" id="PR02045">
    <property type="entry name" value="F138DOMAIN"/>
</dbReference>
<accession>A0A5E4ARM4</accession>
<organism evidence="2 3">
    <name type="scientific">Marmota monax</name>
    <name type="common">Woodchuck</name>
    <dbReference type="NCBI Taxonomy" id="9995"/>
    <lineage>
        <taxon>Eukaryota</taxon>
        <taxon>Metazoa</taxon>
        <taxon>Chordata</taxon>
        <taxon>Craniata</taxon>
        <taxon>Vertebrata</taxon>
        <taxon>Euteleostomi</taxon>
        <taxon>Mammalia</taxon>
        <taxon>Eutheria</taxon>
        <taxon>Euarchontoglires</taxon>
        <taxon>Glires</taxon>
        <taxon>Rodentia</taxon>
        <taxon>Sciuromorpha</taxon>
        <taxon>Sciuridae</taxon>
        <taxon>Xerinae</taxon>
        <taxon>Marmotini</taxon>
        <taxon>Marmota</taxon>
    </lineage>
</organism>
<sequence>MGLIPKDYCRLWAGNPRGSAIGIGGSLFSHFVLVLILETGSHYVAQAGPKLLGLSNPASAFQIAENTGTCHHTWLSFCICLKVWVKVWFYQPLWCMPVIPKLRRLRQEDHKFKAASET</sequence>
<keyword evidence="3" id="KW-1185">Reference proteome</keyword>
<evidence type="ECO:0000313" key="2">
    <source>
        <dbReference type="EMBL" id="VTJ59381.1"/>
    </source>
</evidence>
<dbReference type="EMBL" id="WJEC01001764">
    <property type="protein sequence ID" value="KAF7477937.1"/>
    <property type="molecule type" value="Genomic_DNA"/>
</dbReference>
<protein>
    <submittedName>
        <fullName evidence="2">Uncharacterized protein</fullName>
    </submittedName>
</protein>
<reference evidence="2 3" key="1">
    <citation type="submission" date="2019-04" db="EMBL/GenBank/DDBJ databases">
        <authorList>
            <person name="Alioto T."/>
            <person name="Alioto T."/>
        </authorList>
    </citation>
    <scope>NUCLEOTIDE SEQUENCE [LARGE SCALE GENOMIC DNA]</scope>
</reference>
<proteinExistence type="predicted"/>
<evidence type="ECO:0000313" key="3">
    <source>
        <dbReference type="Proteomes" id="UP000335636"/>
    </source>
</evidence>
<evidence type="ECO:0000313" key="1">
    <source>
        <dbReference type="EMBL" id="KAF7477937.1"/>
    </source>
</evidence>
<gene>
    <name evidence="1" type="ORF">GHT09_010979</name>
    <name evidence="2" type="ORF">MONAX_5E008720</name>
</gene>
<dbReference type="EMBL" id="CABDUW010000121">
    <property type="protein sequence ID" value="VTJ59381.1"/>
    <property type="molecule type" value="Genomic_DNA"/>
</dbReference>
<dbReference type="Proteomes" id="UP000662637">
    <property type="component" value="Unassembled WGS sequence"/>
</dbReference>
<reference evidence="1" key="2">
    <citation type="submission" date="2020-08" db="EMBL/GenBank/DDBJ databases">
        <authorList>
            <person name="Shumante A."/>
            <person name="Zimin A.V."/>
            <person name="Puiu D."/>
            <person name="Salzberg S.L."/>
        </authorList>
    </citation>
    <scope>NUCLEOTIDE SEQUENCE</scope>
    <source>
        <strain evidence="1">WC2-LM</strain>
        <tissue evidence="1">Liver</tissue>
    </source>
</reference>
<dbReference type="Proteomes" id="UP000335636">
    <property type="component" value="Unassembled WGS sequence"/>
</dbReference>
<dbReference type="AlphaFoldDB" id="A0A5E4ARM4"/>
<name>A0A5E4ARM4_MARMO</name>